<dbReference type="AlphaFoldDB" id="A0AA36J220"/>
<dbReference type="SUPFAM" id="SSF103481">
    <property type="entry name" value="Multidrug resistance efflux transporter EmrE"/>
    <property type="match status" value="1"/>
</dbReference>
<reference evidence="8" key="1">
    <citation type="submission" date="2023-08" db="EMBL/GenBank/DDBJ databases">
        <authorList>
            <person name="Chen Y."/>
            <person name="Shah S."/>
            <person name="Dougan E. K."/>
            <person name="Thang M."/>
            <person name="Chan C."/>
        </authorList>
    </citation>
    <scope>NUCLEOTIDE SEQUENCE</scope>
</reference>
<evidence type="ECO:0000313" key="9">
    <source>
        <dbReference type="Proteomes" id="UP001178507"/>
    </source>
</evidence>
<evidence type="ECO:0000256" key="4">
    <source>
        <dbReference type="ARBA" id="ARBA00022989"/>
    </source>
</evidence>
<dbReference type="PANTHER" id="PTHR10778:SF13">
    <property type="entry name" value="ADENOSINE 3'-PHOSPHO 5'-PHOSPHOSULFATE TRANSPORTER 1"/>
    <property type="match status" value="1"/>
</dbReference>
<feature type="transmembrane region" description="Helical" evidence="7">
    <location>
        <begin position="215"/>
        <end position="235"/>
    </location>
</feature>
<dbReference type="EMBL" id="CAUJNA010003279">
    <property type="protein sequence ID" value="CAJ1397781.1"/>
    <property type="molecule type" value="Genomic_DNA"/>
</dbReference>
<comment type="caution">
    <text evidence="8">The sequence shown here is derived from an EMBL/GenBank/DDBJ whole genome shotgun (WGS) entry which is preliminary data.</text>
</comment>
<dbReference type="GO" id="GO:0005789">
    <property type="term" value="C:endoplasmic reticulum membrane"/>
    <property type="evidence" value="ECO:0007669"/>
    <property type="project" value="TreeGrafter"/>
</dbReference>
<proteinExistence type="predicted"/>
<evidence type="ECO:0000256" key="2">
    <source>
        <dbReference type="ARBA" id="ARBA00022448"/>
    </source>
</evidence>
<dbReference type="Pfam" id="PF08449">
    <property type="entry name" value="UAA"/>
    <property type="match status" value="1"/>
</dbReference>
<name>A0AA36J220_9DINO</name>
<feature type="compositionally biased region" description="Basic and acidic residues" evidence="6">
    <location>
        <begin position="335"/>
        <end position="350"/>
    </location>
</feature>
<keyword evidence="5 7" id="KW-0472">Membrane</keyword>
<comment type="subcellular location">
    <subcellularLocation>
        <location evidence="1">Membrane</location>
        <topology evidence="1">Multi-pass membrane protein</topology>
    </subcellularLocation>
</comment>
<sequence>MPSAPSAMLNPHFKDLALLRRGVFYALGIIVFLLIYGTLQERIMTRPYGDQVFNSSIFLVLCNRAVAAICALCAVCWRREPVTNGAPCWQYALVSFSNVCASVCQYEALKYVSFAVQMLGKCFKMMPVMLWGMAIDGKRYSLTDWAVAAAVTAGVMQFLVKGPTGSYRQNLPGEGGPTGRGYLLLLAFLLLDGLTSTLQEKLFKEHRTTKFNQMLYTNIISSLISSVMLIASGQATSSVNFLLHHSDFATDTAVLSASAVASQCFIYSQVQEFGALAFAATMNVRQVSSIIFSYVRFGHYITSSQIVGLVLIFSALFYKCLTSWTVSKSEKQRLVQEPKEAPEDSAERNSARYGLA</sequence>
<dbReference type="Proteomes" id="UP001178507">
    <property type="component" value="Unassembled WGS sequence"/>
</dbReference>
<dbReference type="GO" id="GO:0000139">
    <property type="term" value="C:Golgi membrane"/>
    <property type="evidence" value="ECO:0007669"/>
    <property type="project" value="TreeGrafter"/>
</dbReference>
<dbReference type="InterPro" id="IPR013657">
    <property type="entry name" value="SCL35B1-4/HUT1"/>
</dbReference>
<dbReference type="GO" id="GO:0046964">
    <property type="term" value="F:3'-phosphoadenosine 5'-phosphosulfate transmembrane transporter activity"/>
    <property type="evidence" value="ECO:0007669"/>
    <property type="project" value="TreeGrafter"/>
</dbReference>
<evidence type="ECO:0000256" key="5">
    <source>
        <dbReference type="ARBA" id="ARBA00023136"/>
    </source>
</evidence>
<evidence type="ECO:0000256" key="6">
    <source>
        <dbReference type="SAM" id="MobiDB-lite"/>
    </source>
</evidence>
<evidence type="ECO:0000256" key="7">
    <source>
        <dbReference type="SAM" id="Phobius"/>
    </source>
</evidence>
<evidence type="ECO:0008006" key="10">
    <source>
        <dbReference type="Google" id="ProtNLM"/>
    </source>
</evidence>
<evidence type="ECO:0000256" key="3">
    <source>
        <dbReference type="ARBA" id="ARBA00022692"/>
    </source>
</evidence>
<organism evidence="8 9">
    <name type="scientific">Effrenium voratum</name>
    <dbReference type="NCBI Taxonomy" id="2562239"/>
    <lineage>
        <taxon>Eukaryota</taxon>
        <taxon>Sar</taxon>
        <taxon>Alveolata</taxon>
        <taxon>Dinophyceae</taxon>
        <taxon>Suessiales</taxon>
        <taxon>Symbiodiniaceae</taxon>
        <taxon>Effrenium</taxon>
    </lineage>
</organism>
<accession>A0AA36J220</accession>
<keyword evidence="4 7" id="KW-1133">Transmembrane helix</keyword>
<keyword evidence="3 7" id="KW-0812">Transmembrane</keyword>
<evidence type="ECO:0000313" key="8">
    <source>
        <dbReference type="EMBL" id="CAJ1397781.1"/>
    </source>
</evidence>
<feature type="transmembrane region" description="Helical" evidence="7">
    <location>
        <begin position="57"/>
        <end position="77"/>
    </location>
</feature>
<evidence type="ECO:0000256" key="1">
    <source>
        <dbReference type="ARBA" id="ARBA00004141"/>
    </source>
</evidence>
<gene>
    <name evidence="8" type="ORF">EVOR1521_LOCUS21727</name>
</gene>
<protein>
    <recommendedName>
        <fullName evidence="10">Solute carrier family 35 member B1</fullName>
    </recommendedName>
</protein>
<dbReference type="InterPro" id="IPR037185">
    <property type="entry name" value="EmrE-like"/>
</dbReference>
<keyword evidence="9" id="KW-1185">Reference proteome</keyword>
<keyword evidence="2" id="KW-0813">Transport</keyword>
<dbReference type="PANTHER" id="PTHR10778">
    <property type="entry name" value="SOLUTE CARRIER FAMILY 35 MEMBER B"/>
    <property type="match status" value="1"/>
</dbReference>
<feature type="transmembrane region" description="Helical" evidence="7">
    <location>
        <begin position="297"/>
        <end position="318"/>
    </location>
</feature>
<feature type="region of interest" description="Disordered" evidence="6">
    <location>
        <begin position="335"/>
        <end position="356"/>
    </location>
</feature>
<feature type="transmembrane region" description="Helical" evidence="7">
    <location>
        <begin position="18"/>
        <end position="37"/>
    </location>
</feature>